<evidence type="ECO:0000256" key="3">
    <source>
        <dbReference type="ARBA" id="ARBA00022741"/>
    </source>
</evidence>
<dbReference type="GO" id="GO:0000049">
    <property type="term" value="F:tRNA binding"/>
    <property type="evidence" value="ECO:0007669"/>
    <property type="project" value="TreeGrafter"/>
</dbReference>
<dbReference type="Gene3D" id="3.30.930.10">
    <property type="entry name" value="Bira Bifunctional Protein, Domain 2"/>
    <property type="match status" value="1"/>
</dbReference>
<comment type="subunit">
    <text evidence="1">Homodimer.</text>
</comment>
<reference evidence="6 7" key="1">
    <citation type="submission" date="2019-02" db="EMBL/GenBank/DDBJ databases">
        <title>Deep-cultivation of Planctomycetes and their phenomic and genomic characterization uncovers novel biology.</title>
        <authorList>
            <person name="Wiegand S."/>
            <person name="Jogler M."/>
            <person name="Boedeker C."/>
            <person name="Pinto D."/>
            <person name="Vollmers J."/>
            <person name="Rivas-Marin E."/>
            <person name="Kohn T."/>
            <person name="Peeters S.H."/>
            <person name="Heuer A."/>
            <person name="Rast P."/>
            <person name="Oberbeckmann S."/>
            <person name="Bunk B."/>
            <person name="Jeske O."/>
            <person name="Meyerdierks A."/>
            <person name="Storesund J.E."/>
            <person name="Kallscheuer N."/>
            <person name="Luecker S."/>
            <person name="Lage O.M."/>
            <person name="Pohl T."/>
            <person name="Merkel B.J."/>
            <person name="Hornburger P."/>
            <person name="Mueller R.-W."/>
            <person name="Bruemmer F."/>
            <person name="Labrenz M."/>
            <person name="Spormann A.M."/>
            <person name="Op den Camp H."/>
            <person name="Overmann J."/>
            <person name="Amann R."/>
            <person name="Jetten M.S.M."/>
            <person name="Mascher T."/>
            <person name="Medema M.H."/>
            <person name="Devos D.P."/>
            <person name="Kaster A.-K."/>
            <person name="Ovreas L."/>
            <person name="Rohde M."/>
            <person name="Galperin M.Y."/>
            <person name="Jogler C."/>
        </authorList>
    </citation>
    <scope>NUCLEOTIDE SEQUENCE [LARGE SCALE GENOMIC DNA]</scope>
    <source>
        <strain evidence="6 7">Pan241w</strain>
    </source>
</reference>
<name>A0A517RA85_9PLAN</name>
<dbReference type="InterPro" id="IPR045864">
    <property type="entry name" value="aa-tRNA-synth_II/BPL/LPL"/>
</dbReference>
<keyword evidence="4" id="KW-0067">ATP-binding</keyword>
<evidence type="ECO:0000313" key="6">
    <source>
        <dbReference type="EMBL" id="QDT40771.1"/>
    </source>
</evidence>
<feature type="domain" description="Aminoacyl-transfer RNA synthetases class-II family profile" evidence="5">
    <location>
        <begin position="17"/>
        <end position="349"/>
    </location>
</feature>
<dbReference type="GO" id="GO:0004824">
    <property type="term" value="F:lysine-tRNA ligase activity"/>
    <property type="evidence" value="ECO:0007669"/>
    <property type="project" value="InterPro"/>
</dbReference>
<dbReference type="GO" id="GO:0006430">
    <property type="term" value="P:lysyl-tRNA aminoacylation"/>
    <property type="evidence" value="ECO:0007669"/>
    <property type="project" value="InterPro"/>
</dbReference>
<dbReference type="NCBIfam" id="TIGR00462">
    <property type="entry name" value="genX"/>
    <property type="match status" value="1"/>
</dbReference>
<gene>
    <name evidence="6" type="primary">epmA</name>
    <name evidence="6" type="ORF">Pan241w_08300</name>
</gene>
<keyword evidence="3" id="KW-0547">Nucleotide-binding</keyword>
<dbReference type="NCBIfam" id="NF006828">
    <property type="entry name" value="PRK09350.1"/>
    <property type="match status" value="1"/>
</dbReference>
<dbReference type="AlphaFoldDB" id="A0A517RA85"/>
<evidence type="ECO:0000256" key="1">
    <source>
        <dbReference type="ARBA" id="ARBA00011738"/>
    </source>
</evidence>
<keyword evidence="6" id="KW-0648">Protein biosynthesis</keyword>
<dbReference type="OrthoDB" id="9802326at2"/>
<proteinExistence type="predicted"/>
<dbReference type="InterPro" id="IPR004364">
    <property type="entry name" value="Aa-tRNA-synt_II"/>
</dbReference>
<dbReference type="Proteomes" id="UP000317171">
    <property type="component" value="Chromosome"/>
</dbReference>
<dbReference type="FunFam" id="3.30.930.10:FF:000017">
    <property type="entry name" value="Elongation factor P--(R)-beta-lysine ligase"/>
    <property type="match status" value="1"/>
</dbReference>
<dbReference type="InterPro" id="IPR006195">
    <property type="entry name" value="aa-tRNA-synth_II"/>
</dbReference>
<dbReference type="EC" id="6.3.1.-" evidence="6"/>
<dbReference type="InterPro" id="IPR004525">
    <property type="entry name" value="EpmA"/>
</dbReference>
<evidence type="ECO:0000313" key="7">
    <source>
        <dbReference type="Proteomes" id="UP000317171"/>
    </source>
</evidence>
<dbReference type="EMBL" id="CP036269">
    <property type="protein sequence ID" value="QDT40771.1"/>
    <property type="molecule type" value="Genomic_DNA"/>
</dbReference>
<dbReference type="PROSITE" id="PS50862">
    <property type="entry name" value="AA_TRNA_LIGASE_II"/>
    <property type="match status" value="1"/>
</dbReference>
<dbReference type="GO" id="GO:0005829">
    <property type="term" value="C:cytosol"/>
    <property type="evidence" value="ECO:0007669"/>
    <property type="project" value="TreeGrafter"/>
</dbReference>
<keyword evidence="7" id="KW-1185">Reference proteome</keyword>
<evidence type="ECO:0000256" key="2">
    <source>
        <dbReference type="ARBA" id="ARBA00022598"/>
    </source>
</evidence>
<evidence type="ECO:0000256" key="4">
    <source>
        <dbReference type="ARBA" id="ARBA00022840"/>
    </source>
</evidence>
<sequence>MNQPVPNYLPTASMETLKQRSRLLQSIRAFFEAQGYWEVETPILSRDTVVDAYIDPFTTGWHSQEGAGSSAANKQPETRYLQTSPEFAMKRLLTAGADQIYQITHAFRQAERGERHNPEFTMLEWYRRGETHHDQMTFVEVLVRQVYETAGSLSDQSTRPELPRDPFQRFSYEEAFQNYAGLSALTSTAEQFQQTAVRHQIPIPSDFDTTDCLSWQNLLLVELVEPALRQLGAVFLYDFPPQQAALAQIRFEDQPGPEGVAERFELYLQGIEICNGYHELTDAAELRRRIAQQSALRQKEHRPALPAESYLLQAMDAGLPACAGTALGIDRLVMLALGKQTLQEVIAFPFERA</sequence>
<dbReference type="GO" id="GO:0003746">
    <property type="term" value="F:translation elongation factor activity"/>
    <property type="evidence" value="ECO:0007669"/>
    <property type="project" value="UniProtKB-KW"/>
</dbReference>
<dbReference type="PANTHER" id="PTHR42918">
    <property type="entry name" value="LYSYL-TRNA SYNTHETASE"/>
    <property type="match status" value="1"/>
</dbReference>
<dbReference type="KEGG" id="gaz:Pan241w_08300"/>
<keyword evidence="2 6" id="KW-0436">Ligase</keyword>
<dbReference type="GO" id="GO:0005524">
    <property type="term" value="F:ATP binding"/>
    <property type="evidence" value="ECO:0007669"/>
    <property type="project" value="UniProtKB-KW"/>
</dbReference>
<organism evidence="6 7">
    <name type="scientific">Gimesia alba</name>
    <dbReference type="NCBI Taxonomy" id="2527973"/>
    <lineage>
        <taxon>Bacteria</taxon>
        <taxon>Pseudomonadati</taxon>
        <taxon>Planctomycetota</taxon>
        <taxon>Planctomycetia</taxon>
        <taxon>Planctomycetales</taxon>
        <taxon>Planctomycetaceae</taxon>
        <taxon>Gimesia</taxon>
    </lineage>
</organism>
<dbReference type="PANTHER" id="PTHR42918:SF6">
    <property type="entry name" value="ELONGATION FACTOR P--(R)-BETA-LYSINE LIGASE"/>
    <property type="match status" value="1"/>
</dbReference>
<accession>A0A517RA85</accession>
<dbReference type="SUPFAM" id="SSF55681">
    <property type="entry name" value="Class II aaRS and biotin synthetases"/>
    <property type="match status" value="1"/>
</dbReference>
<evidence type="ECO:0000259" key="5">
    <source>
        <dbReference type="PROSITE" id="PS50862"/>
    </source>
</evidence>
<dbReference type="RefSeq" id="WP_145211266.1">
    <property type="nucleotide sequence ID" value="NZ_CP036269.1"/>
</dbReference>
<protein>
    <submittedName>
        <fullName evidence="6">Elongation factor P--(R)-beta-lysine ligase</fullName>
        <ecNumber evidence="6">6.3.1.-</ecNumber>
    </submittedName>
</protein>
<dbReference type="Pfam" id="PF00152">
    <property type="entry name" value="tRNA-synt_2"/>
    <property type="match status" value="1"/>
</dbReference>
<keyword evidence="6" id="KW-0251">Elongation factor</keyword>